<dbReference type="InterPro" id="IPR000627">
    <property type="entry name" value="Intradiol_dOase_C"/>
</dbReference>
<dbReference type="PROSITE" id="PS51318">
    <property type="entry name" value="TAT"/>
    <property type="match status" value="1"/>
</dbReference>
<evidence type="ECO:0000313" key="4">
    <source>
        <dbReference type="Proteomes" id="UP000186309"/>
    </source>
</evidence>
<evidence type="ECO:0000256" key="1">
    <source>
        <dbReference type="SAM" id="MobiDB-lite"/>
    </source>
</evidence>
<dbReference type="EMBL" id="CP019082">
    <property type="protein sequence ID" value="APW62677.1"/>
    <property type="molecule type" value="Genomic_DNA"/>
</dbReference>
<dbReference type="SUPFAM" id="SSF49482">
    <property type="entry name" value="Aromatic compound dioxygenase"/>
    <property type="match status" value="1"/>
</dbReference>
<dbReference type="PANTHER" id="PTHR34315">
    <property type="match status" value="1"/>
</dbReference>
<sequence length="305" mass="31979">MSESSDPTQNHKATATNRRDVLRKGVTGALAAVVLGTKGAALAQNLVDDTPGVTEGPYWVDEMLNRSDVRNDPTSGVVQVGLPLYLAVNVSQLNVDGSVTPLPGAYVDIWHCNALGLYSDMAVEGTLGQQFLRGYQVSDAHGNVRFTTVYPGWYSGRTPHIHARVRVYDHASDTVTYNFTTQFFFEDDVTNSVYANVSPYNDRPIRDTFNLTDGIYEGGSFDGTPAQEAGELLMLRLAANLKRANGSFNIVIDLTDQANEGGGDAGPGGGNPPPDGGPPPGGGNPPPDGGSPPGGGTPPPGGPPA</sequence>
<gene>
    <name evidence="3" type="ORF">BSF38_04227</name>
</gene>
<name>A0A1U7CUQ4_9BACT</name>
<feature type="region of interest" description="Disordered" evidence="1">
    <location>
        <begin position="257"/>
        <end position="305"/>
    </location>
</feature>
<dbReference type="KEGG" id="pbor:BSF38_04227"/>
<feature type="domain" description="Intradiol ring-cleavage dioxygenases" evidence="2">
    <location>
        <begin position="55"/>
        <end position="158"/>
    </location>
</feature>
<dbReference type="Pfam" id="PF00775">
    <property type="entry name" value="Dioxygenase_C"/>
    <property type="match status" value="1"/>
</dbReference>
<dbReference type="RefSeq" id="WP_076348948.1">
    <property type="nucleotide sequence ID" value="NZ_CP019082.1"/>
</dbReference>
<dbReference type="Gene3D" id="2.60.130.10">
    <property type="entry name" value="Aromatic compound dioxygenase"/>
    <property type="match status" value="1"/>
</dbReference>
<protein>
    <recommendedName>
        <fullName evidence="2">Intradiol ring-cleavage dioxygenases domain-containing protein</fullName>
    </recommendedName>
</protein>
<dbReference type="AlphaFoldDB" id="A0A1U7CUQ4"/>
<feature type="compositionally biased region" description="Gly residues" evidence="1">
    <location>
        <begin position="260"/>
        <end position="269"/>
    </location>
</feature>
<accession>A0A1U7CUQ4</accession>
<dbReference type="InterPro" id="IPR015889">
    <property type="entry name" value="Intradiol_dOase_core"/>
</dbReference>
<dbReference type="GO" id="GO:0008199">
    <property type="term" value="F:ferric iron binding"/>
    <property type="evidence" value="ECO:0007669"/>
    <property type="project" value="InterPro"/>
</dbReference>
<evidence type="ECO:0000313" key="3">
    <source>
        <dbReference type="EMBL" id="APW62677.1"/>
    </source>
</evidence>
<dbReference type="OrthoDB" id="9805815at2"/>
<feature type="compositionally biased region" description="Pro residues" evidence="1">
    <location>
        <begin position="270"/>
        <end position="305"/>
    </location>
</feature>
<proteinExistence type="predicted"/>
<evidence type="ECO:0000259" key="2">
    <source>
        <dbReference type="Pfam" id="PF00775"/>
    </source>
</evidence>
<dbReference type="PANTHER" id="PTHR34315:SF1">
    <property type="entry name" value="INTRADIOL RING-CLEAVAGE DIOXYGENASES DOMAIN-CONTAINING PROTEIN-RELATED"/>
    <property type="match status" value="1"/>
</dbReference>
<dbReference type="GO" id="GO:0016702">
    <property type="term" value="F:oxidoreductase activity, acting on single donors with incorporation of molecular oxygen, incorporation of two atoms of oxygen"/>
    <property type="evidence" value="ECO:0007669"/>
    <property type="project" value="InterPro"/>
</dbReference>
<dbReference type="InterPro" id="IPR006311">
    <property type="entry name" value="TAT_signal"/>
</dbReference>
<dbReference type="STRING" id="1387353.BSF38_04227"/>
<dbReference type="Proteomes" id="UP000186309">
    <property type="component" value="Chromosome"/>
</dbReference>
<organism evidence="3 4">
    <name type="scientific">Paludisphaera borealis</name>
    <dbReference type="NCBI Taxonomy" id="1387353"/>
    <lineage>
        <taxon>Bacteria</taxon>
        <taxon>Pseudomonadati</taxon>
        <taxon>Planctomycetota</taxon>
        <taxon>Planctomycetia</taxon>
        <taxon>Isosphaerales</taxon>
        <taxon>Isosphaeraceae</taxon>
        <taxon>Paludisphaera</taxon>
    </lineage>
</organism>
<keyword evidence="4" id="KW-1185">Reference proteome</keyword>
<reference evidence="4" key="1">
    <citation type="submission" date="2016-12" db="EMBL/GenBank/DDBJ databases">
        <title>Comparative genomics of four Isosphaeraceae planctomycetes: a common pool of plasmids and glycoside hydrolase genes.</title>
        <authorList>
            <person name="Ivanova A."/>
        </authorList>
    </citation>
    <scope>NUCLEOTIDE SEQUENCE [LARGE SCALE GENOMIC DNA]</scope>
    <source>
        <strain evidence="4">PX4</strain>
    </source>
</reference>